<evidence type="ECO:0000259" key="1">
    <source>
        <dbReference type="Pfam" id="PF07534"/>
    </source>
</evidence>
<proteinExistence type="predicted"/>
<dbReference type="AlphaFoldDB" id="M7VY21"/>
<evidence type="ECO:0000313" key="2">
    <source>
        <dbReference type="EMBL" id="EMS12877.1"/>
    </source>
</evidence>
<dbReference type="EMBL" id="KB638364">
    <property type="protein sequence ID" value="EMS12877.1"/>
    <property type="molecule type" value="Genomic_DNA"/>
</dbReference>
<dbReference type="InterPro" id="IPR006571">
    <property type="entry name" value="TLDc_dom"/>
</dbReference>
<evidence type="ECO:0000313" key="3">
    <source>
        <dbReference type="Proteomes" id="UP000030780"/>
    </source>
</evidence>
<sequence>MAESTSFYEEKKRILNRIGKVINQTNVMTGPFVPLLLFKSVINELIESMKLIINSCQANKEGVEQLFTKLGVQPKTVINDISEEVCDGTKQNDIIQQFTKTIPKLQFDIKPQFSRVIYDSAEVTKKSTSVDFIKQTFYRQINNIPHLLIVNISKRGDVFGCYVSKRCIRKDNWIDDPEHRIFKYDPKTDKTEVWRLKKQSKNGTKAFYFKSEGEYLYVNMGIVIQANPFGAPYSQIYKWIPEHYSLDDASKLVGHSQLFTVVRTVVFQTSSQKII</sequence>
<name>M7VY21_ENTHI</name>
<feature type="domain" description="TLDc" evidence="1">
    <location>
        <begin position="133"/>
        <end position="209"/>
    </location>
</feature>
<dbReference type="Pfam" id="PF07534">
    <property type="entry name" value="TLD"/>
    <property type="match status" value="1"/>
</dbReference>
<accession>M7VY21</accession>
<protein>
    <recommendedName>
        <fullName evidence="1">TLDc domain-containing protein</fullName>
    </recommendedName>
</protein>
<organism evidence="2 3">
    <name type="scientific">Entamoeba histolytica HM-3:IMSS</name>
    <dbReference type="NCBI Taxonomy" id="885315"/>
    <lineage>
        <taxon>Eukaryota</taxon>
        <taxon>Amoebozoa</taxon>
        <taxon>Evosea</taxon>
        <taxon>Archamoebae</taxon>
        <taxon>Mastigamoebida</taxon>
        <taxon>Entamoebidae</taxon>
        <taxon>Entamoeba</taxon>
    </lineage>
</organism>
<gene>
    <name evidence="2" type="ORF">KM1_244020</name>
</gene>
<reference evidence="2 3" key="1">
    <citation type="submission" date="2013-01" db="EMBL/GenBank/DDBJ databases">
        <authorList>
            <person name="Inman J."/>
            <person name="Zafar N."/>
            <person name="Lorenzi H."/>
            <person name="Caler E."/>
        </authorList>
    </citation>
    <scope>NUCLEOTIDE SEQUENCE [LARGE SCALE GENOMIC DNA]</scope>
    <source>
        <strain evidence="2 3">HM-3:IMSS</strain>
    </source>
</reference>
<dbReference type="Proteomes" id="UP000030780">
    <property type="component" value="Unassembled WGS sequence"/>
</dbReference>
<dbReference type="VEuPathDB" id="AmoebaDB:KM1_244020"/>